<dbReference type="KEGG" id="aca:ACP_1344"/>
<dbReference type="eggNOG" id="COG2971">
    <property type="taxonomic scope" value="Bacteria"/>
</dbReference>
<evidence type="ECO:0000313" key="2">
    <source>
        <dbReference type="EMBL" id="ACO34379.1"/>
    </source>
</evidence>
<dbReference type="SUPFAM" id="SSF53067">
    <property type="entry name" value="Actin-like ATPase domain"/>
    <property type="match status" value="2"/>
</dbReference>
<dbReference type="Gene3D" id="3.30.420.40">
    <property type="match status" value="2"/>
</dbReference>
<proteinExistence type="predicted"/>
<sequence length="304" mass="31954">MAFFLGIDAGGTKADYALADEQGVIARVRSDSIKRMRVDAQAAAHHLETALKELTAKTGIAMSGIAQTCVGTAGETVPLVTDWLRAEIPARVGGGLLILGDVEIALDAAFRGEPGVLVLAGTGSNVAARTVEGRVITAGGWGPVLADQGSGHRIGLQALRALCLARDEEKTTLLLPAVLEFWQLSSFDELVAHANAIPGPDFSQLTRTVVDCAERGDDVAQAVLVEQGRELAHLACVLMRRMGQAGTFAPRLAFAGSIMEKVARVRAALIARVREEYPETQAMDGVVDPVDGALWRARGAAGIV</sequence>
<organism evidence="2 3">
    <name type="scientific">Acidobacterium capsulatum (strain ATCC 51196 / DSM 11244 / BCRC 80197 / JCM 7670 / NBRC 15755 / NCIMB 13165 / 161)</name>
    <dbReference type="NCBI Taxonomy" id="240015"/>
    <lineage>
        <taxon>Bacteria</taxon>
        <taxon>Pseudomonadati</taxon>
        <taxon>Acidobacteriota</taxon>
        <taxon>Terriglobia</taxon>
        <taxon>Terriglobales</taxon>
        <taxon>Acidobacteriaceae</taxon>
        <taxon>Acidobacterium</taxon>
    </lineage>
</organism>
<gene>
    <name evidence="2" type="ordered locus">ACP_1344</name>
</gene>
<dbReference type="OrthoDB" id="9772633at2"/>
<feature type="domain" description="ATPase BadF/BadG/BcrA/BcrD type" evidence="1">
    <location>
        <begin position="5"/>
        <end position="294"/>
    </location>
</feature>
<protein>
    <submittedName>
        <fullName evidence="2">Transcription regulators of NagC/XylR family, sugar kinase, putative</fullName>
        <ecNumber evidence="2">2.7.1.59</ecNumber>
    </submittedName>
</protein>
<dbReference type="CDD" id="cd24007">
    <property type="entry name" value="ASKHA_NBD_eukNAGK-like"/>
    <property type="match status" value="1"/>
</dbReference>
<dbReference type="STRING" id="240015.ACP_1344"/>
<dbReference type="InParanoid" id="C1F5G9"/>
<evidence type="ECO:0000259" key="1">
    <source>
        <dbReference type="Pfam" id="PF01869"/>
    </source>
</evidence>
<keyword evidence="2" id="KW-0418">Kinase</keyword>
<dbReference type="InterPro" id="IPR052519">
    <property type="entry name" value="Euk-type_GlcNAc_Kinase"/>
</dbReference>
<evidence type="ECO:0000313" key="3">
    <source>
        <dbReference type="Proteomes" id="UP000002207"/>
    </source>
</evidence>
<dbReference type="AlphaFoldDB" id="C1F5G9"/>
<keyword evidence="3" id="KW-1185">Reference proteome</keyword>
<dbReference type="InterPro" id="IPR002731">
    <property type="entry name" value="ATPase_BadF"/>
</dbReference>
<dbReference type="HOGENOM" id="CLU_016274_1_1_0"/>
<dbReference type="GO" id="GO:0045127">
    <property type="term" value="F:N-acetylglucosamine kinase activity"/>
    <property type="evidence" value="ECO:0007669"/>
    <property type="project" value="UniProtKB-EC"/>
</dbReference>
<dbReference type="PANTHER" id="PTHR43190:SF3">
    <property type="entry name" value="N-ACETYL-D-GLUCOSAMINE KINASE"/>
    <property type="match status" value="1"/>
</dbReference>
<name>C1F5G9_ACIC5</name>
<dbReference type="EC" id="2.7.1.59" evidence="2"/>
<dbReference type="Proteomes" id="UP000002207">
    <property type="component" value="Chromosome"/>
</dbReference>
<keyword evidence="2" id="KW-0808">Transferase</keyword>
<dbReference type="EMBL" id="CP001472">
    <property type="protein sequence ID" value="ACO34379.1"/>
    <property type="molecule type" value="Genomic_DNA"/>
</dbReference>
<dbReference type="InterPro" id="IPR043129">
    <property type="entry name" value="ATPase_NBD"/>
</dbReference>
<dbReference type="PANTHER" id="PTHR43190">
    <property type="entry name" value="N-ACETYL-D-GLUCOSAMINE KINASE"/>
    <property type="match status" value="1"/>
</dbReference>
<accession>C1F5G9</accession>
<reference evidence="2 3" key="1">
    <citation type="journal article" date="2009" name="Appl. Environ. Microbiol.">
        <title>Three genomes from the phylum Acidobacteria provide insight into the lifestyles of these microorganisms in soils.</title>
        <authorList>
            <person name="Ward N.L."/>
            <person name="Challacombe J.F."/>
            <person name="Janssen P.H."/>
            <person name="Henrissat B."/>
            <person name="Coutinho P.M."/>
            <person name="Wu M."/>
            <person name="Xie G."/>
            <person name="Haft D.H."/>
            <person name="Sait M."/>
            <person name="Badger J."/>
            <person name="Barabote R.D."/>
            <person name="Bradley B."/>
            <person name="Brettin T.S."/>
            <person name="Brinkac L.M."/>
            <person name="Bruce D."/>
            <person name="Creasy T."/>
            <person name="Daugherty S.C."/>
            <person name="Davidsen T.M."/>
            <person name="DeBoy R.T."/>
            <person name="Detter J.C."/>
            <person name="Dodson R.J."/>
            <person name="Durkin A.S."/>
            <person name="Ganapathy A."/>
            <person name="Gwinn-Giglio M."/>
            <person name="Han C.S."/>
            <person name="Khouri H."/>
            <person name="Kiss H."/>
            <person name="Kothari S.P."/>
            <person name="Madupu R."/>
            <person name="Nelson K.E."/>
            <person name="Nelson W.C."/>
            <person name="Paulsen I."/>
            <person name="Penn K."/>
            <person name="Ren Q."/>
            <person name="Rosovitz M.J."/>
            <person name="Selengut J.D."/>
            <person name="Shrivastava S."/>
            <person name="Sullivan S.A."/>
            <person name="Tapia R."/>
            <person name="Thompson L.S."/>
            <person name="Watkins K.L."/>
            <person name="Yang Q."/>
            <person name="Yu C."/>
            <person name="Zafar N."/>
            <person name="Zhou L."/>
            <person name="Kuske C.R."/>
        </authorList>
    </citation>
    <scope>NUCLEOTIDE SEQUENCE [LARGE SCALE GENOMIC DNA]</scope>
    <source>
        <strain evidence="3">ATCC 51196 / DSM 11244 / BCRC 80197 / JCM 7670 / NBRC 15755 / NCIMB 13165 / 161</strain>
    </source>
</reference>
<dbReference type="RefSeq" id="WP_015896482.1">
    <property type="nucleotide sequence ID" value="NC_012483.1"/>
</dbReference>
<dbReference type="Pfam" id="PF01869">
    <property type="entry name" value="BcrAD_BadFG"/>
    <property type="match status" value="1"/>
</dbReference>